<proteinExistence type="predicted"/>
<organism evidence="6 7">
    <name type="scientific">Methanobacterium spitsbergense</name>
    <dbReference type="NCBI Taxonomy" id="2874285"/>
    <lineage>
        <taxon>Archaea</taxon>
        <taxon>Methanobacteriati</taxon>
        <taxon>Methanobacteriota</taxon>
        <taxon>Methanomada group</taxon>
        <taxon>Methanobacteria</taxon>
        <taxon>Methanobacteriales</taxon>
        <taxon>Methanobacteriaceae</taxon>
        <taxon>Methanobacterium</taxon>
    </lineage>
</organism>
<evidence type="ECO:0000256" key="2">
    <source>
        <dbReference type="ARBA" id="ARBA00022723"/>
    </source>
</evidence>
<sequence length="371" mass="41215">MVSKVYFTDFRSRTDVDNKINKIKILFEAANFRGLMNKDELVAVKLHFGEEGNDSYISPVLVRQVVDKIYEAGAKPFITDTNTLYFGSRHNSLDHIKTAILHGFDYAVSGAPLIIADGLLGNYSHNIKIEQKHFEQVKIAGDIENADCMIVMSHFKGHEMAGFGGTIKNLAMGCASAEGKLEQHECVKPIIMDGCTSCGICHKSCPVDALYLNDQGAIMDYDRCIGCNNCISACSESIIKLNYENMNEFIEKMTEYALGVVKSKKGKLGYMNFLMNITPDCDCLPWSDSPIVPDIGILVSDDPVALDAASYDLVNQQIGFKNSMLHHHYLEGEDKFNGVWDMVDGHVQINYGHKIGLGNPEYQLIDISSKK</sequence>
<keyword evidence="3" id="KW-0408">Iron</keyword>
<evidence type="ECO:0000259" key="5">
    <source>
        <dbReference type="PROSITE" id="PS51379"/>
    </source>
</evidence>
<dbReference type="InterPro" id="IPR017900">
    <property type="entry name" value="4Fe4S_Fe_S_CS"/>
</dbReference>
<protein>
    <submittedName>
        <fullName evidence="6">DUF362 domain-containing protein</fullName>
    </submittedName>
</protein>
<dbReference type="PROSITE" id="PS00198">
    <property type="entry name" value="4FE4S_FER_1"/>
    <property type="match status" value="1"/>
</dbReference>
<keyword evidence="4" id="KW-0411">Iron-sulfur</keyword>
<dbReference type="RefSeq" id="WP_223790728.1">
    <property type="nucleotide sequence ID" value="NZ_JAIOUQ010000003.1"/>
</dbReference>
<comment type="caution">
    <text evidence="6">The sequence shown here is derived from an EMBL/GenBank/DDBJ whole genome shotgun (WGS) entry which is preliminary data.</text>
</comment>
<evidence type="ECO:0000256" key="4">
    <source>
        <dbReference type="ARBA" id="ARBA00023014"/>
    </source>
</evidence>
<dbReference type="PANTHER" id="PTHR24960">
    <property type="entry name" value="PHOTOSYSTEM I IRON-SULFUR CENTER-RELATED"/>
    <property type="match status" value="1"/>
</dbReference>
<dbReference type="PANTHER" id="PTHR24960:SF79">
    <property type="entry name" value="PHOTOSYSTEM I IRON-SULFUR CENTER"/>
    <property type="match status" value="1"/>
</dbReference>
<dbReference type="PROSITE" id="PS51379">
    <property type="entry name" value="4FE4S_FER_2"/>
    <property type="match status" value="2"/>
</dbReference>
<dbReference type="GO" id="GO:0046872">
    <property type="term" value="F:metal ion binding"/>
    <property type="evidence" value="ECO:0007669"/>
    <property type="project" value="UniProtKB-KW"/>
</dbReference>
<feature type="domain" description="4Fe-4S ferredoxin-type" evidence="5">
    <location>
        <begin position="215"/>
        <end position="244"/>
    </location>
</feature>
<dbReference type="Proteomes" id="UP000825933">
    <property type="component" value="Unassembled WGS sequence"/>
</dbReference>
<feature type="domain" description="4Fe-4S ferredoxin-type" evidence="5">
    <location>
        <begin position="187"/>
        <end position="214"/>
    </location>
</feature>
<dbReference type="Pfam" id="PF12838">
    <property type="entry name" value="Fer4_7"/>
    <property type="match status" value="1"/>
</dbReference>
<reference evidence="7" key="1">
    <citation type="journal article" date="2022" name="Microbiol. Resour. Announc.">
        <title>Draft Genome Sequence of a Methanogenic Archaeon from West Spitsbergen Permafrost.</title>
        <authorList>
            <person name="Trubitsyn V."/>
            <person name="Rivkina E."/>
            <person name="Shcherbakova V."/>
        </authorList>
    </citation>
    <scope>NUCLEOTIDE SEQUENCE [LARGE SCALE GENOMIC DNA]</scope>
    <source>
        <strain evidence="7">VT</strain>
    </source>
</reference>
<dbReference type="AlphaFoldDB" id="A0A8T5UZT9"/>
<dbReference type="SUPFAM" id="SSF54862">
    <property type="entry name" value="4Fe-4S ferredoxins"/>
    <property type="match status" value="1"/>
</dbReference>
<dbReference type="InterPro" id="IPR050157">
    <property type="entry name" value="PSI_iron-sulfur_center"/>
</dbReference>
<dbReference type="Gene3D" id="3.40.50.11440">
    <property type="match status" value="1"/>
</dbReference>
<dbReference type="GO" id="GO:0016491">
    <property type="term" value="F:oxidoreductase activity"/>
    <property type="evidence" value="ECO:0007669"/>
    <property type="project" value="UniProtKB-ARBA"/>
</dbReference>
<keyword evidence="1" id="KW-0004">4Fe-4S</keyword>
<dbReference type="Gene3D" id="3.30.70.20">
    <property type="match status" value="1"/>
</dbReference>
<name>A0A8T5UZT9_9EURY</name>
<evidence type="ECO:0000313" key="6">
    <source>
        <dbReference type="EMBL" id="MBZ2165101.1"/>
    </source>
</evidence>
<dbReference type="GO" id="GO:0051539">
    <property type="term" value="F:4 iron, 4 sulfur cluster binding"/>
    <property type="evidence" value="ECO:0007669"/>
    <property type="project" value="UniProtKB-KW"/>
</dbReference>
<evidence type="ECO:0000256" key="1">
    <source>
        <dbReference type="ARBA" id="ARBA00022485"/>
    </source>
</evidence>
<gene>
    <name evidence="6" type="ORF">K8N75_03465</name>
</gene>
<dbReference type="InterPro" id="IPR007160">
    <property type="entry name" value="DUF362"/>
</dbReference>
<dbReference type="InterPro" id="IPR017896">
    <property type="entry name" value="4Fe4S_Fe-S-bd"/>
</dbReference>
<dbReference type="EMBL" id="JAIOUQ010000003">
    <property type="protein sequence ID" value="MBZ2165101.1"/>
    <property type="molecule type" value="Genomic_DNA"/>
</dbReference>
<evidence type="ECO:0000313" key="7">
    <source>
        <dbReference type="Proteomes" id="UP000825933"/>
    </source>
</evidence>
<evidence type="ECO:0000256" key="3">
    <source>
        <dbReference type="ARBA" id="ARBA00023004"/>
    </source>
</evidence>
<keyword evidence="7" id="KW-1185">Reference proteome</keyword>
<dbReference type="Pfam" id="PF04015">
    <property type="entry name" value="DUF362"/>
    <property type="match status" value="1"/>
</dbReference>
<keyword evidence="2" id="KW-0479">Metal-binding</keyword>
<accession>A0A8T5UZT9</accession>